<keyword evidence="3" id="KW-0464">Manganese</keyword>
<feature type="binding site" evidence="3">
    <location>
        <position position="374"/>
    </location>
    <ligand>
        <name>Mn(2+)</name>
        <dbReference type="ChEBI" id="CHEBI:29035"/>
        <label>2</label>
    </ligand>
</feature>
<evidence type="ECO:0000256" key="3">
    <source>
        <dbReference type="PIRSR" id="PIRSR617774-2"/>
    </source>
</evidence>
<feature type="binding site" evidence="3">
    <location>
        <position position="186"/>
    </location>
    <ligand>
        <name>Mn(2+)</name>
        <dbReference type="ChEBI" id="CHEBI:29035"/>
        <label>1</label>
    </ligand>
</feature>
<feature type="chain" id="PRO_5043055237" evidence="5">
    <location>
        <begin position="18"/>
        <end position="489"/>
    </location>
</feature>
<evidence type="ECO:0000256" key="4">
    <source>
        <dbReference type="SAM" id="MobiDB-lite"/>
    </source>
</evidence>
<dbReference type="SUPFAM" id="SSF51182">
    <property type="entry name" value="RmlC-like cupins"/>
    <property type="match status" value="1"/>
</dbReference>
<feature type="binding site" evidence="3">
    <location>
        <position position="369"/>
    </location>
    <ligand>
        <name>Mn(2+)</name>
        <dbReference type="ChEBI" id="CHEBI:29035"/>
        <label>2</label>
    </ligand>
</feature>
<feature type="binding site" evidence="3">
    <location>
        <position position="367"/>
    </location>
    <ligand>
        <name>Mn(2+)</name>
        <dbReference type="ChEBI" id="CHEBI:29035"/>
        <label>2</label>
    </ligand>
</feature>
<dbReference type="AlphaFoldDB" id="A0AAQ3M6H4"/>
<dbReference type="GO" id="GO:0033609">
    <property type="term" value="P:oxalate metabolic process"/>
    <property type="evidence" value="ECO:0007669"/>
    <property type="project" value="InterPro"/>
</dbReference>
<dbReference type="InterPro" id="IPR014710">
    <property type="entry name" value="RmlC-like_jellyroll"/>
</dbReference>
<evidence type="ECO:0000313" key="7">
    <source>
        <dbReference type="EMBL" id="WPH01745.1"/>
    </source>
</evidence>
<dbReference type="InterPro" id="IPR011051">
    <property type="entry name" value="RmlC_Cupin_sf"/>
</dbReference>
<feature type="domain" description="Cupin type-1" evidence="6">
    <location>
        <begin position="141"/>
        <end position="283"/>
    </location>
</feature>
<dbReference type="PANTHER" id="PTHR35848">
    <property type="entry name" value="OXALATE-BINDING PROTEIN"/>
    <property type="match status" value="1"/>
</dbReference>
<dbReference type="Pfam" id="PF00190">
    <property type="entry name" value="Cupin_1"/>
    <property type="match status" value="2"/>
</dbReference>
<feature type="compositionally biased region" description="Low complexity" evidence="4">
    <location>
        <begin position="41"/>
        <end position="50"/>
    </location>
</feature>
<evidence type="ECO:0000259" key="6">
    <source>
        <dbReference type="SMART" id="SM00835"/>
    </source>
</evidence>
<dbReference type="CDD" id="cd20304">
    <property type="entry name" value="cupin_OxDC_N"/>
    <property type="match status" value="1"/>
</dbReference>
<sequence>MRATLFTATALFASALAAPAPIEPRQEKNVPTQTAYGPPSGSGSLRGGSSLLGYNAANPIATESSQVPSDDYELAPGQTEDADLGLYLDLASVKNPQPIRGGTDSPTDPGPRNVELEKQNPDLYAPPGTDKGGLPNAKWPFALSHNRHGLKNSGYARQQNSEQLPIASQMAGVDMRLEPHAYRELHWHKANEWSLILNGTARVAAVNEAGETFTDDLQAGDVWFFPAGIPHSIQALETGVEFLLVFDQGDFSEDNTFLVSEMFERNPKSVLAKNLRVDTSAFNNIPEGELYIFPGTPAPKNISEQNVTGPAGSIPTERTYSYHFSQQKPYEVPGGNIKILDPAVFPVASNFAAALFTVKPGAMRELHWHTSSDEWAYFLSGQGRLTAYSAPESSQTFDFQAGDVGYVPIDNPHYVENTGTEDLIYLEVLQATTYNDISVAQWLGLTPKQVVKDHLGFSDDTLSRLPKIKPYILPGDKNLTQTNFTSEQE</sequence>
<evidence type="ECO:0000256" key="2">
    <source>
        <dbReference type="PIRSR" id="PIRSR617774-1"/>
    </source>
</evidence>
<proteinExistence type="predicted"/>
<accession>A0AAQ3M6H4</accession>
<feature type="region of interest" description="Disordered" evidence="4">
    <location>
        <begin position="23"/>
        <end position="50"/>
    </location>
</feature>
<feature type="binding site" evidence="3">
    <location>
        <position position="192"/>
    </location>
    <ligand>
        <name>Mn(2+)</name>
        <dbReference type="ChEBI" id="CHEBI:29035"/>
        <label>1</label>
    </ligand>
</feature>
<feature type="active site" description="Proton donor" evidence="2">
    <location>
        <position position="427"/>
    </location>
</feature>
<keyword evidence="8" id="KW-1185">Reference proteome</keyword>
<dbReference type="GO" id="GO:0046872">
    <property type="term" value="F:metal ion binding"/>
    <property type="evidence" value="ECO:0007669"/>
    <property type="project" value="UniProtKB-KW"/>
</dbReference>
<protein>
    <submittedName>
        <fullName evidence="7">RmlC-like cupin domain superfamily, rmlC-like jelly roll protein</fullName>
    </submittedName>
</protein>
<dbReference type="PANTHER" id="PTHR35848:SF9">
    <property type="entry name" value="SLL1358 PROTEIN"/>
    <property type="match status" value="1"/>
</dbReference>
<dbReference type="InterPro" id="IPR017774">
    <property type="entry name" value="Bicupin_oxalate_deCO2ase/Oxase"/>
</dbReference>
<dbReference type="CDD" id="cd20305">
    <property type="entry name" value="cupin_OxDC_C"/>
    <property type="match status" value="1"/>
</dbReference>
<feature type="signal peptide" evidence="5">
    <location>
        <begin position="1"/>
        <end position="17"/>
    </location>
</feature>
<reference evidence="7 8" key="1">
    <citation type="submission" date="2023-11" db="EMBL/GenBank/DDBJ databases">
        <title>An acidophilic fungus is an integral part of prey digestion in a carnivorous sundew plant.</title>
        <authorList>
            <person name="Tsai I.J."/>
        </authorList>
    </citation>
    <scope>NUCLEOTIDE SEQUENCE [LARGE SCALE GENOMIC DNA]</scope>
    <source>
        <strain evidence="7">169a</strain>
    </source>
</reference>
<evidence type="ECO:0000313" key="8">
    <source>
        <dbReference type="Proteomes" id="UP001303373"/>
    </source>
</evidence>
<name>A0AAQ3M6H4_9PEZI</name>
<feature type="binding site" evidence="3">
    <location>
        <position position="413"/>
    </location>
    <ligand>
        <name>Mn(2+)</name>
        <dbReference type="ChEBI" id="CHEBI:29035"/>
        <label>2</label>
    </ligand>
</feature>
<dbReference type="NCBIfam" id="TIGR03404">
    <property type="entry name" value="bicupin_oxalic"/>
    <property type="match status" value="1"/>
</dbReference>
<feature type="domain" description="Cupin type-1" evidence="6">
    <location>
        <begin position="322"/>
        <end position="463"/>
    </location>
</feature>
<keyword evidence="1 3" id="KW-0479">Metal-binding</keyword>
<feature type="binding site" evidence="3">
    <location>
        <position position="231"/>
    </location>
    <ligand>
        <name>Mn(2+)</name>
        <dbReference type="ChEBI" id="CHEBI:29035"/>
        <label>1</label>
    </ligand>
</feature>
<comment type="cofactor">
    <cofactor evidence="3">
        <name>Mn(2+)</name>
        <dbReference type="ChEBI" id="CHEBI:29035"/>
    </cofactor>
    <text evidence="3">Binds 2 manganese ions per subunit.</text>
</comment>
<dbReference type="InterPro" id="IPR051610">
    <property type="entry name" value="GPI/OXD"/>
</dbReference>
<evidence type="ECO:0000256" key="1">
    <source>
        <dbReference type="ARBA" id="ARBA00022723"/>
    </source>
</evidence>
<dbReference type="EMBL" id="CP138585">
    <property type="protein sequence ID" value="WPH01745.1"/>
    <property type="molecule type" value="Genomic_DNA"/>
</dbReference>
<keyword evidence="5" id="KW-0732">Signal</keyword>
<evidence type="ECO:0000256" key="5">
    <source>
        <dbReference type="SAM" id="SignalP"/>
    </source>
</evidence>
<feature type="binding site" evidence="3">
    <location>
        <position position="188"/>
    </location>
    <ligand>
        <name>Mn(2+)</name>
        <dbReference type="ChEBI" id="CHEBI:29035"/>
        <label>1</label>
    </ligand>
</feature>
<feature type="region of interest" description="Disordered" evidence="4">
    <location>
        <begin position="95"/>
        <end position="132"/>
    </location>
</feature>
<gene>
    <name evidence="7" type="ORF">R9X50_00459700</name>
</gene>
<dbReference type="Proteomes" id="UP001303373">
    <property type="component" value="Chromosome 6"/>
</dbReference>
<organism evidence="7 8">
    <name type="scientific">Acrodontium crateriforme</name>
    <dbReference type="NCBI Taxonomy" id="150365"/>
    <lineage>
        <taxon>Eukaryota</taxon>
        <taxon>Fungi</taxon>
        <taxon>Dikarya</taxon>
        <taxon>Ascomycota</taxon>
        <taxon>Pezizomycotina</taxon>
        <taxon>Dothideomycetes</taxon>
        <taxon>Dothideomycetidae</taxon>
        <taxon>Mycosphaerellales</taxon>
        <taxon>Teratosphaeriaceae</taxon>
        <taxon>Acrodontium</taxon>
    </lineage>
</organism>
<dbReference type="InterPro" id="IPR006045">
    <property type="entry name" value="Cupin_1"/>
</dbReference>
<dbReference type="Gene3D" id="2.60.120.10">
    <property type="entry name" value="Jelly Rolls"/>
    <property type="match status" value="2"/>
</dbReference>
<dbReference type="SMART" id="SM00835">
    <property type="entry name" value="Cupin_1"/>
    <property type="match status" value="2"/>
</dbReference>